<sequence>MTSDKNWDDQPRGTRRWCGCGHLCRYRRPNPSTRSAPDGTDLVYHGIGEGIPVVCLPGGPTRDSAYLGQVGGHIRKLIMVDSRGVG</sequence>
<proteinExistence type="predicted"/>
<keyword evidence="2" id="KW-1185">Reference proteome</keyword>
<accession>A0ABP7ITD0</accession>
<reference evidence="2" key="1">
    <citation type="journal article" date="2019" name="Int. J. Syst. Evol. Microbiol.">
        <title>The Global Catalogue of Microorganisms (GCM) 10K type strain sequencing project: providing services to taxonomists for standard genome sequencing and annotation.</title>
        <authorList>
            <consortium name="The Broad Institute Genomics Platform"/>
            <consortium name="The Broad Institute Genome Sequencing Center for Infectious Disease"/>
            <person name="Wu L."/>
            <person name="Ma J."/>
        </authorList>
    </citation>
    <scope>NUCLEOTIDE SEQUENCE [LARGE SCALE GENOMIC DNA]</scope>
    <source>
        <strain evidence="2">JCM 16908</strain>
    </source>
</reference>
<evidence type="ECO:0000313" key="1">
    <source>
        <dbReference type="EMBL" id="GAA3825818.1"/>
    </source>
</evidence>
<organism evidence="1 2">
    <name type="scientific">Sphaerisporangium flaviroseum</name>
    <dbReference type="NCBI Taxonomy" id="509199"/>
    <lineage>
        <taxon>Bacteria</taxon>
        <taxon>Bacillati</taxon>
        <taxon>Actinomycetota</taxon>
        <taxon>Actinomycetes</taxon>
        <taxon>Streptosporangiales</taxon>
        <taxon>Streptosporangiaceae</taxon>
        <taxon>Sphaerisporangium</taxon>
    </lineage>
</organism>
<evidence type="ECO:0008006" key="3">
    <source>
        <dbReference type="Google" id="ProtNLM"/>
    </source>
</evidence>
<evidence type="ECO:0000313" key="2">
    <source>
        <dbReference type="Proteomes" id="UP001500888"/>
    </source>
</evidence>
<comment type="caution">
    <text evidence="1">The sequence shown here is derived from an EMBL/GenBank/DDBJ whole genome shotgun (WGS) entry which is preliminary data.</text>
</comment>
<name>A0ABP7ITD0_9ACTN</name>
<gene>
    <name evidence="1" type="ORF">GCM10022226_53230</name>
</gene>
<dbReference type="EMBL" id="BAAAZR010000020">
    <property type="protein sequence ID" value="GAA3825818.1"/>
    <property type="molecule type" value="Genomic_DNA"/>
</dbReference>
<dbReference type="Proteomes" id="UP001500888">
    <property type="component" value="Unassembled WGS sequence"/>
</dbReference>
<protein>
    <recommendedName>
        <fullName evidence="3">Alpha/beta hydrolase</fullName>
    </recommendedName>
</protein>